<proteinExistence type="predicted"/>
<accession>A0ABQ4ZD23</accession>
<evidence type="ECO:0000313" key="3">
    <source>
        <dbReference type="Proteomes" id="UP001151760"/>
    </source>
</evidence>
<sequence>MMQTNSLLPNESSSLCEEEVQGVKKLTIKVEENVVHVSSSSSSKPLDIDLNESMSPDQDMVCPNTPHKFIPQYRFNNKETGMYAIGMKCLSEGYQFKVVRSCPEQYAVECVHPECY</sequence>
<feature type="region of interest" description="Disordered" evidence="1">
    <location>
        <begin position="40"/>
        <end position="61"/>
    </location>
</feature>
<name>A0ABQ4ZD23_9ASTR</name>
<keyword evidence="3" id="KW-1185">Reference proteome</keyword>
<organism evidence="2 3">
    <name type="scientific">Tanacetum coccineum</name>
    <dbReference type="NCBI Taxonomy" id="301880"/>
    <lineage>
        <taxon>Eukaryota</taxon>
        <taxon>Viridiplantae</taxon>
        <taxon>Streptophyta</taxon>
        <taxon>Embryophyta</taxon>
        <taxon>Tracheophyta</taxon>
        <taxon>Spermatophyta</taxon>
        <taxon>Magnoliopsida</taxon>
        <taxon>eudicotyledons</taxon>
        <taxon>Gunneridae</taxon>
        <taxon>Pentapetalae</taxon>
        <taxon>asterids</taxon>
        <taxon>campanulids</taxon>
        <taxon>Asterales</taxon>
        <taxon>Asteraceae</taxon>
        <taxon>Asteroideae</taxon>
        <taxon>Anthemideae</taxon>
        <taxon>Anthemidinae</taxon>
        <taxon>Tanacetum</taxon>
    </lineage>
</organism>
<reference evidence="2" key="1">
    <citation type="journal article" date="2022" name="Int. J. Mol. Sci.">
        <title>Draft Genome of Tanacetum Coccineum: Genomic Comparison of Closely Related Tanacetum-Family Plants.</title>
        <authorList>
            <person name="Yamashiro T."/>
            <person name="Shiraishi A."/>
            <person name="Nakayama K."/>
            <person name="Satake H."/>
        </authorList>
    </citation>
    <scope>NUCLEOTIDE SEQUENCE</scope>
</reference>
<dbReference type="EMBL" id="BQNB010011153">
    <property type="protein sequence ID" value="GJS86877.1"/>
    <property type="molecule type" value="Genomic_DNA"/>
</dbReference>
<comment type="caution">
    <text evidence="2">The sequence shown here is derived from an EMBL/GenBank/DDBJ whole genome shotgun (WGS) entry which is preliminary data.</text>
</comment>
<protein>
    <submittedName>
        <fullName evidence="2">Uncharacterized protein</fullName>
    </submittedName>
</protein>
<gene>
    <name evidence="2" type="ORF">Tco_0769513</name>
</gene>
<evidence type="ECO:0000313" key="2">
    <source>
        <dbReference type="EMBL" id="GJS86877.1"/>
    </source>
</evidence>
<dbReference type="Proteomes" id="UP001151760">
    <property type="component" value="Unassembled WGS sequence"/>
</dbReference>
<evidence type="ECO:0000256" key="1">
    <source>
        <dbReference type="SAM" id="MobiDB-lite"/>
    </source>
</evidence>
<reference evidence="2" key="2">
    <citation type="submission" date="2022-01" db="EMBL/GenBank/DDBJ databases">
        <authorList>
            <person name="Yamashiro T."/>
            <person name="Shiraishi A."/>
            <person name="Satake H."/>
            <person name="Nakayama K."/>
        </authorList>
    </citation>
    <scope>NUCLEOTIDE SEQUENCE</scope>
</reference>